<comment type="caution">
    <text evidence="1">The sequence shown here is derived from an EMBL/GenBank/DDBJ whole genome shotgun (WGS) entry which is preliminary data.</text>
</comment>
<dbReference type="AlphaFoldDB" id="A0AAD5C1T0"/>
<protein>
    <submittedName>
        <fullName evidence="1">Uncharacterized protein</fullName>
    </submittedName>
</protein>
<name>A0AAD5C1T0_AMBAR</name>
<evidence type="ECO:0000313" key="2">
    <source>
        <dbReference type="Proteomes" id="UP001206925"/>
    </source>
</evidence>
<evidence type="ECO:0000313" key="1">
    <source>
        <dbReference type="EMBL" id="KAI7732758.1"/>
    </source>
</evidence>
<gene>
    <name evidence="1" type="ORF">M8C21_015235</name>
</gene>
<keyword evidence="2" id="KW-1185">Reference proteome</keyword>
<accession>A0AAD5C1T0</accession>
<dbReference type="EMBL" id="JAMZMK010010163">
    <property type="protein sequence ID" value="KAI7732758.1"/>
    <property type="molecule type" value="Genomic_DNA"/>
</dbReference>
<feature type="non-terminal residue" evidence="1">
    <location>
        <position position="1"/>
    </location>
</feature>
<proteinExistence type="predicted"/>
<sequence>DESKLAGKLKLNCQIHNFTCFYNLNRIMKIERIPSKIKLGVPVNEVGQTAFVVCPSVRSVETFSSGSYDPRKLQDDEKLQKQFSRVQTAIALDQFKQAILFLTQFLKVVVSINYTNETACGDEHTIFQHKGRFKVTSEGVDAAIPPVLHKSHSMQDSKIFQVSCVAVVKTCATL</sequence>
<feature type="non-terminal residue" evidence="1">
    <location>
        <position position="174"/>
    </location>
</feature>
<reference evidence="1" key="1">
    <citation type="submission" date="2022-06" db="EMBL/GenBank/DDBJ databases">
        <title>Uncovering the hologenomic basis of an extraordinary plant invasion.</title>
        <authorList>
            <person name="Bieker V.C."/>
            <person name="Martin M.D."/>
            <person name="Gilbert T."/>
            <person name="Hodgins K."/>
            <person name="Battlay P."/>
            <person name="Petersen B."/>
            <person name="Wilson J."/>
        </authorList>
    </citation>
    <scope>NUCLEOTIDE SEQUENCE</scope>
    <source>
        <strain evidence="1">AA19_3_7</strain>
        <tissue evidence="1">Leaf</tissue>
    </source>
</reference>
<organism evidence="1 2">
    <name type="scientific">Ambrosia artemisiifolia</name>
    <name type="common">Common ragweed</name>
    <dbReference type="NCBI Taxonomy" id="4212"/>
    <lineage>
        <taxon>Eukaryota</taxon>
        <taxon>Viridiplantae</taxon>
        <taxon>Streptophyta</taxon>
        <taxon>Embryophyta</taxon>
        <taxon>Tracheophyta</taxon>
        <taxon>Spermatophyta</taxon>
        <taxon>Magnoliopsida</taxon>
        <taxon>eudicotyledons</taxon>
        <taxon>Gunneridae</taxon>
        <taxon>Pentapetalae</taxon>
        <taxon>asterids</taxon>
        <taxon>campanulids</taxon>
        <taxon>Asterales</taxon>
        <taxon>Asteraceae</taxon>
        <taxon>Asteroideae</taxon>
        <taxon>Heliantheae alliance</taxon>
        <taxon>Heliantheae</taxon>
        <taxon>Ambrosia</taxon>
    </lineage>
</organism>
<dbReference type="Proteomes" id="UP001206925">
    <property type="component" value="Unassembled WGS sequence"/>
</dbReference>